<dbReference type="EMBL" id="QDDR01000023">
    <property type="protein sequence ID" value="PVE44846.1"/>
    <property type="molecule type" value="Genomic_DNA"/>
</dbReference>
<protein>
    <recommendedName>
        <fullName evidence="5">Translocase</fullName>
    </recommendedName>
</protein>
<name>A0A2T7UJK7_9RHOB</name>
<feature type="signal peptide" evidence="2">
    <location>
        <begin position="1"/>
        <end position="20"/>
    </location>
</feature>
<proteinExistence type="predicted"/>
<evidence type="ECO:0000256" key="2">
    <source>
        <dbReference type="SAM" id="SignalP"/>
    </source>
</evidence>
<feature type="chain" id="PRO_5015779634" description="Translocase" evidence="2">
    <location>
        <begin position="21"/>
        <end position="403"/>
    </location>
</feature>
<evidence type="ECO:0000313" key="3">
    <source>
        <dbReference type="EMBL" id="PVE44846.1"/>
    </source>
</evidence>
<organism evidence="3 4">
    <name type="scientific">Pararhodobacter aggregans</name>
    <dbReference type="NCBI Taxonomy" id="404875"/>
    <lineage>
        <taxon>Bacteria</taxon>
        <taxon>Pseudomonadati</taxon>
        <taxon>Pseudomonadota</taxon>
        <taxon>Alphaproteobacteria</taxon>
        <taxon>Rhodobacterales</taxon>
        <taxon>Paracoccaceae</taxon>
        <taxon>Pararhodobacter</taxon>
    </lineage>
</organism>
<dbReference type="Proteomes" id="UP000244810">
    <property type="component" value="Unassembled WGS sequence"/>
</dbReference>
<keyword evidence="2" id="KW-0732">Signal</keyword>
<sequence length="403" mass="41184">MKRVRIVAITAVALGAAVTAGTKFQQAREAALLAAQPQAVATDTPAPAASPAAPTETFAGATSLTQLAPTSTAAPGTEGPSLLASRMPDQGLSQPVIAAPGGAAPAPAPVLAPTLAPRLSQASVLPGVDVGTPVAPAPGPATETLRQIAEAETLPQPPTESDAAEASPPLDPQLQAELAACAVWLVVTPAPGAMLETSVYAPCDRDAVVTLSHAGLSFDTHLSPDGQLLAQIPALTEVAQVTIRFADGREQSDETPVADLATVERVALQWQAPAEMRLNAYEFGAGYGDAGHVYDLNPRTAGVTDQGFLTVLGDPGITGSHLAQIYSYPRGETPRSGRVALEIEVPITDATCGRALSADTIELHGTAAAQIRQIRLDMPVCDGQGGFLVLPGVLPDMQIALNN</sequence>
<dbReference type="OrthoDB" id="7956241at2"/>
<evidence type="ECO:0008006" key="5">
    <source>
        <dbReference type="Google" id="ProtNLM"/>
    </source>
</evidence>
<keyword evidence="4" id="KW-1185">Reference proteome</keyword>
<accession>A0A2T7UJK7</accession>
<reference evidence="3 4" key="1">
    <citation type="journal article" date="2011" name="Syst. Appl. Microbiol.">
        <title>Defluviimonas denitrificans gen. nov., sp. nov., and Pararhodobacter aggregans gen. nov., sp. nov., non-phototrophic Rhodobacteraceae from the biofilter of a marine aquaculture.</title>
        <authorList>
            <person name="Foesel B.U."/>
            <person name="Drake H.L."/>
            <person name="Schramm A."/>
        </authorList>
    </citation>
    <scope>NUCLEOTIDE SEQUENCE [LARGE SCALE GENOMIC DNA]</scope>
    <source>
        <strain evidence="3 4">D1-19</strain>
    </source>
</reference>
<evidence type="ECO:0000256" key="1">
    <source>
        <dbReference type="SAM" id="MobiDB-lite"/>
    </source>
</evidence>
<comment type="caution">
    <text evidence="3">The sequence shown here is derived from an EMBL/GenBank/DDBJ whole genome shotgun (WGS) entry which is preliminary data.</text>
</comment>
<gene>
    <name evidence="3" type="ORF">DDE23_24560</name>
</gene>
<dbReference type="AlphaFoldDB" id="A0A2T7UJK7"/>
<feature type="region of interest" description="Disordered" evidence="1">
    <location>
        <begin position="69"/>
        <end position="88"/>
    </location>
</feature>
<dbReference type="RefSeq" id="WP_107755203.1">
    <property type="nucleotide sequence ID" value="NZ_QBKF01000023.1"/>
</dbReference>
<evidence type="ECO:0000313" key="4">
    <source>
        <dbReference type="Proteomes" id="UP000244810"/>
    </source>
</evidence>